<dbReference type="Proteomes" id="UP000294933">
    <property type="component" value="Unassembled WGS sequence"/>
</dbReference>
<feature type="compositionally biased region" description="Low complexity" evidence="1">
    <location>
        <begin position="131"/>
        <end position="146"/>
    </location>
</feature>
<evidence type="ECO:0000256" key="1">
    <source>
        <dbReference type="SAM" id="MobiDB-lite"/>
    </source>
</evidence>
<organism evidence="2 3">
    <name type="scientific">Rickenella mellea</name>
    <dbReference type="NCBI Taxonomy" id="50990"/>
    <lineage>
        <taxon>Eukaryota</taxon>
        <taxon>Fungi</taxon>
        <taxon>Dikarya</taxon>
        <taxon>Basidiomycota</taxon>
        <taxon>Agaricomycotina</taxon>
        <taxon>Agaricomycetes</taxon>
        <taxon>Hymenochaetales</taxon>
        <taxon>Rickenellaceae</taxon>
        <taxon>Rickenella</taxon>
    </lineage>
</organism>
<dbReference type="VEuPathDB" id="FungiDB:BD410DRAFT_785534"/>
<dbReference type="AlphaFoldDB" id="A0A4Y7QBJ5"/>
<gene>
    <name evidence="2" type="ORF">BD410DRAFT_785534</name>
</gene>
<evidence type="ECO:0000313" key="3">
    <source>
        <dbReference type="Proteomes" id="UP000294933"/>
    </source>
</evidence>
<keyword evidence="3" id="KW-1185">Reference proteome</keyword>
<proteinExistence type="predicted"/>
<evidence type="ECO:0000313" key="2">
    <source>
        <dbReference type="EMBL" id="TDL24815.1"/>
    </source>
</evidence>
<accession>A0A4Y7QBJ5</accession>
<feature type="region of interest" description="Disordered" evidence="1">
    <location>
        <begin position="180"/>
        <end position="241"/>
    </location>
</feature>
<feature type="region of interest" description="Disordered" evidence="1">
    <location>
        <begin position="28"/>
        <end position="149"/>
    </location>
</feature>
<feature type="compositionally biased region" description="Low complexity" evidence="1">
    <location>
        <begin position="213"/>
        <end position="233"/>
    </location>
</feature>
<protein>
    <submittedName>
        <fullName evidence="2">Uncharacterized protein</fullName>
    </submittedName>
</protein>
<feature type="compositionally biased region" description="Polar residues" evidence="1">
    <location>
        <begin position="59"/>
        <end position="98"/>
    </location>
</feature>
<dbReference type="EMBL" id="ML170165">
    <property type="protein sequence ID" value="TDL24815.1"/>
    <property type="molecule type" value="Genomic_DNA"/>
</dbReference>
<dbReference type="OrthoDB" id="2976199at2759"/>
<name>A0A4Y7QBJ5_9AGAM</name>
<sequence length="268" mass="29919">MTEYDYSPGAYERYQQKLNSVGKWAERNANNYPNYADPFLPSASGSSDAPQARPATRYRSMSQSTVSPTRARSMSATRPDKQQSSIASSTTYIPTYQDSPHHSRSSSRSHTRPPPSRSRTYVVDDQKSYRSHASSRSYSYPTSGMSGVNSVSSQHYTAHAGQPVIVQSRNHSYVLIPTRKTQIEVQTPSPHSSRQSSRHSSRRSSPPPIYQTSAQPHSPYSHHSSHTSSQSSSKKPGLFKRILGYGSGENVAKVESVRQVRQRRQSTY</sequence>
<feature type="compositionally biased region" description="Basic residues" evidence="1">
    <location>
        <begin position="102"/>
        <end position="111"/>
    </location>
</feature>
<reference evidence="2 3" key="1">
    <citation type="submission" date="2018-06" db="EMBL/GenBank/DDBJ databases">
        <title>A transcriptomic atlas of mushroom development highlights an independent origin of complex multicellularity.</title>
        <authorList>
            <consortium name="DOE Joint Genome Institute"/>
            <person name="Krizsan K."/>
            <person name="Almasi E."/>
            <person name="Merenyi Z."/>
            <person name="Sahu N."/>
            <person name="Viragh M."/>
            <person name="Koszo T."/>
            <person name="Mondo S."/>
            <person name="Kiss B."/>
            <person name="Balint B."/>
            <person name="Kues U."/>
            <person name="Barry K."/>
            <person name="Hegedus J.C."/>
            <person name="Henrissat B."/>
            <person name="Johnson J."/>
            <person name="Lipzen A."/>
            <person name="Ohm R."/>
            <person name="Nagy I."/>
            <person name="Pangilinan J."/>
            <person name="Yan J."/>
            <person name="Xiong Y."/>
            <person name="Grigoriev I.V."/>
            <person name="Hibbett D.S."/>
            <person name="Nagy L.G."/>
        </authorList>
    </citation>
    <scope>NUCLEOTIDE SEQUENCE [LARGE SCALE GENOMIC DNA]</scope>
    <source>
        <strain evidence="2 3">SZMC22713</strain>
    </source>
</reference>